<proteinExistence type="predicted"/>
<evidence type="ECO:0000313" key="1">
    <source>
        <dbReference type="EMBL" id="OVE84423.1"/>
    </source>
</evidence>
<dbReference type="Gene3D" id="3.40.50.150">
    <property type="entry name" value="Vaccinia Virus protein VP39"/>
    <property type="match status" value="1"/>
</dbReference>
<dbReference type="InterPro" id="IPR029063">
    <property type="entry name" value="SAM-dependent_MTases_sf"/>
</dbReference>
<keyword evidence="2" id="KW-1185">Reference proteome</keyword>
<name>A0A202E833_9EURY</name>
<dbReference type="AlphaFoldDB" id="A0A202E833"/>
<dbReference type="OrthoDB" id="175699at2157"/>
<sequence length="232" mass="26194">MSDTTKFEVTDCAIIGRTFEEYVAMFDLEPTDLEGKRVLDCPSGVASFVPTAAEHGIDAVGADVVYEQPSTALARRCRTDRESVAEQVAEKSDLFAWSFYDSPAERRQYLRRASERFLTDYADGVRQGRYVAAALPTLPFDRDSFSVVLSAHLLFLYGDRFDYEFHLEALRELARVAADEVRIFPLQGLDAQPYDRLEDVITTLEAEGYHPEIVPVPFEFQRGSTEMLVLSP</sequence>
<organism evidence="1 2">
    <name type="scientific">Natronolimnobius baerhuensis</name>
    <dbReference type="NCBI Taxonomy" id="253108"/>
    <lineage>
        <taxon>Archaea</taxon>
        <taxon>Methanobacteriati</taxon>
        <taxon>Methanobacteriota</taxon>
        <taxon>Stenosarchaea group</taxon>
        <taxon>Halobacteria</taxon>
        <taxon>Halobacteriales</taxon>
        <taxon>Natrialbaceae</taxon>
        <taxon>Natronolimnobius</taxon>
    </lineage>
</organism>
<reference evidence="1 2" key="1">
    <citation type="submission" date="2017-02" db="EMBL/GenBank/DDBJ databases">
        <title>Natronthermophilus aegyptiacus gen. nov.,sp. nov., an aerobic, extremely halophilic alkalithermophilic archaeon isolated from the athalassohaline Wadi An Natrun, Egypt.</title>
        <authorList>
            <person name="Zhao B."/>
        </authorList>
    </citation>
    <scope>NUCLEOTIDE SEQUENCE [LARGE SCALE GENOMIC DNA]</scope>
    <source>
        <strain evidence="1 2">CGMCC 1.3597</strain>
    </source>
</reference>
<protein>
    <recommendedName>
        <fullName evidence="3">SAM-dependent methyltransferase</fullName>
    </recommendedName>
</protein>
<accession>A0A202E833</accession>
<comment type="caution">
    <text evidence="1">The sequence shown here is derived from an EMBL/GenBank/DDBJ whole genome shotgun (WGS) entry which is preliminary data.</text>
</comment>
<dbReference type="SUPFAM" id="SSF53335">
    <property type="entry name" value="S-adenosyl-L-methionine-dependent methyltransferases"/>
    <property type="match status" value="1"/>
</dbReference>
<dbReference type="EMBL" id="MWPH01000002">
    <property type="protein sequence ID" value="OVE84423.1"/>
    <property type="molecule type" value="Genomic_DNA"/>
</dbReference>
<dbReference type="RefSeq" id="WP_087714517.1">
    <property type="nucleotide sequence ID" value="NZ_MWPH01000002.1"/>
</dbReference>
<gene>
    <name evidence="1" type="ORF">B2G88_08405</name>
</gene>
<dbReference type="Proteomes" id="UP000196084">
    <property type="component" value="Unassembled WGS sequence"/>
</dbReference>
<evidence type="ECO:0008006" key="3">
    <source>
        <dbReference type="Google" id="ProtNLM"/>
    </source>
</evidence>
<evidence type="ECO:0000313" key="2">
    <source>
        <dbReference type="Proteomes" id="UP000196084"/>
    </source>
</evidence>